<evidence type="ECO:0000256" key="2">
    <source>
        <dbReference type="SAM" id="Phobius"/>
    </source>
</evidence>
<evidence type="ECO:0000256" key="1">
    <source>
        <dbReference type="PROSITE-ProRule" id="PRU00339"/>
    </source>
</evidence>
<dbReference type="InterPro" id="IPR050789">
    <property type="entry name" value="Diverse_Enzym_Activities"/>
</dbReference>
<evidence type="ECO:0000259" key="3">
    <source>
        <dbReference type="Pfam" id="PF00144"/>
    </source>
</evidence>
<keyword evidence="2" id="KW-1133">Transmembrane helix</keyword>
<feature type="repeat" description="TPR" evidence="1">
    <location>
        <begin position="645"/>
        <end position="678"/>
    </location>
</feature>
<dbReference type="Pfam" id="PF00144">
    <property type="entry name" value="Beta-lactamase"/>
    <property type="match status" value="1"/>
</dbReference>
<accession>A0ABR7Q926</accession>
<keyword evidence="2" id="KW-0472">Membrane</keyword>
<dbReference type="InterPro" id="IPR001466">
    <property type="entry name" value="Beta-lactam-related"/>
</dbReference>
<dbReference type="Gene3D" id="3.40.710.10">
    <property type="entry name" value="DD-peptidase/beta-lactamase superfamily"/>
    <property type="match status" value="1"/>
</dbReference>
<dbReference type="EMBL" id="JACGWS010000005">
    <property type="protein sequence ID" value="MBC8755069.1"/>
    <property type="molecule type" value="Genomic_DNA"/>
</dbReference>
<dbReference type="InterPro" id="IPR019734">
    <property type="entry name" value="TPR_rpt"/>
</dbReference>
<feature type="transmembrane region" description="Helical" evidence="2">
    <location>
        <begin position="171"/>
        <end position="189"/>
    </location>
</feature>
<proteinExistence type="predicted"/>
<feature type="transmembrane region" description="Helical" evidence="2">
    <location>
        <begin position="209"/>
        <end position="226"/>
    </location>
</feature>
<comment type="caution">
    <text evidence="4">The sequence shown here is derived from an EMBL/GenBank/DDBJ whole genome shotgun (WGS) entry which is preliminary data.</text>
</comment>
<feature type="transmembrane region" description="Helical" evidence="2">
    <location>
        <begin position="42"/>
        <end position="63"/>
    </location>
</feature>
<dbReference type="PANTHER" id="PTHR43283:SF7">
    <property type="entry name" value="BETA-LACTAMASE-RELATED DOMAIN-CONTAINING PROTEIN"/>
    <property type="match status" value="1"/>
</dbReference>
<feature type="transmembrane region" description="Helical" evidence="2">
    <location>
        <begin position="110"/>
        <end position="129"/>
    </location>
</feature>
<dbReference type="RefSeq" id="WP_187562116.1">
    <property type="nucleotide sequence ID" value="NZ_JACGWS010000005.1"/>
</dbReference>
<name>A0ABR7Q926_9FLAO</name>
<dbReference type="Pfam" id="PF10067">
    <property type="entry name" value="DUF2306"/>
    <property type="match status" value="1"/>
</dbReference>
<gene>
    <name evidence="4" type="ORF">H2O64_10325</name>
</gene>
<protein>
    <submittedName>
        <fullName evidence="4">DUF2306 domain-containing protein</fullName>
    </submittedName>
</protein>
<feature type="transmembrane region" description="Helical" evidence="2">
    <location>
        <begin position="141"/>
        <end position="159"/>
    </location>
</feature>
<keyword evidence="5" id="KW-1185">Reference proteome</keyword>
<dbReference type="InterPro" id="IPR011990">
    <property type="entry name" value="TPR-like_helical_dom_sf"/>
</dbReference>
<keyword evidence="1" id="KW-0802">TPR repeat</keyword>
<dbReference type="SUPFAM" id="SSF48452">
    <property type="entry name" value="TPR-like"/>
    <property type="match status" value="1"/>
</dbReference>
<dbReference type="Proteomes" id="UP000619238">
    <property type="component" value="Unassembled WGS sequence"/>
</dbReference>
<feature type="domain" description="Beta-lactamase-related" evidence="3">
    <location>
        <begin position="272"/>
        <end position="540"/>
    </location>
</feature>
<dbReference type="Gene3D" id="1.25.40.10">
    <property type="entry name" value="Tetratricopeptide repeat domain"/>
    <property type="match status" value="1"/>
</dbReference>
<feature type="transmembrane region" description="Helical" evidence="2">
    <location>
        <begin position="83"/>
        <end position="104"/>
    </location>
</feature>
<dbReference type="InterPro" id="IPR012338">
    <property type="entry name" value="Beta-lactam/transpept-like"/>
</dbReference>
<dbReference type="PANTHER" id="PTHR43283">
    <property type="entry name" value="BETA-LACTAMASE-RELATED"/>
    <property type="match status" value="1"/>
</dbReference>
<dbReference type="PROSITE" id="PS50005">
    <property type="entry name" value="TPR"/>
    <property type="match status" value="1"/>
</dbReference>
<organism evidence="4 5">
    <name type="scientific">Kordia aestuariivivens</name>
    <dbReference type="NCBI Taxonomy" id="2759037"/>
    <lineage>
        <taxon>Bacteria</taxon>
        <taxon>Pseudomonadati</taxon>
        <taxon>Bacteroidota</taxon>
        <taxon>Flavobacteriia</taxon>
        <taxon>Flavobacteriales</taxon>
        <taxon>Flavobacteriaceae</taxon>
        <taxon>Kordia</taxon>
    </lineage>
</organism>
<reference evidence="4 5" key="1">
    <citation type="submission" date="2020-07" db="EMBL/GenBank/DDBJ databases">
        <title>Description of Kordia aestuariivivens sp. nov., isolated from a tidal flat.</title>
        <authorList>
            <person name="Park S."/>
            <person name="Yoon J.-H."/>
        </authorList>
    </citation>
    <scope>NUCLEOTIDE SEQUENCE [LARGE SCALE GENOMIC DNA]</scope>
    <source>
        <strain evidence="4 5">YSTF-M3</strain>
    </source>
</reference>
<sequence length="691" mass="79404">MKKLAWLIFVGSCLLFSFQPVKYFLADGPIGLLNSKPLDSNMYKISFFIHIAFGGIALLIGWIQFSKKFRNKYLKIHRTIGKIYVTSVLISGPFAFYIGFFVYGGIPTQIGFTLGALFWIIATYMGYHAIRNGNVAKHKEYMMYSYAGTFAAVTLRLWLPMLMAFTSFKVAYGISVWLSWLPNVFVAYLIIHKKDALIAIYKKYRIKRVVIAMLILIATAFISSYMSPQTWLYKSATYEGTAFEKAITIANSSFTKEKLNEIDTYLKEEVNTTSMVVLEHGKIVYEYGDISEISYNASVRKSILSMLYGKYVTNGTIDLNQTIGDMGIDEDDGLLPIEKQATIDHIITARSGVFHLPANGGYDTDNVKERGSVAPGSYFLYNNWDYNVAGFILEEKTGNTVYEELGQQLAIPLGFQDWNIENQYRSTNEDNSRYSAYHMHLSTRDMAKIGQLMLQEGTWNGKQLIDKDWIKKTITTVTPTDTISKRYYRDASSPVQSSYGYMWWLHERFYDNPDFEGAYSARGAFGQYITVIPKRDVVIVHKTTVDLLTLLSFSDRSSTPYWRYLWILRTLMLDGKSIEQLATEKSTDEIIEFIKTEYNKDSEYAVSERLINEYGQLLAANEKHEEAIQFYKLNLERYPSGYYTHRTYEYYGHSLVKLGRSDEALTMFEKSLEFHPDNQVAKKEISKLKNN</sequence>
<dbReference type="InterPro" id="IPR018750">
    <property type="entry name" value="DUF2306_membrane"/>
</dbReference>
<keyword evidence="2" id="KW-0812">Transmembrane</keyword>
<dbReference type="SUPFAM" id="SSF56601">
    <property type="entry name" value="beta-lactamase/transpeptidase-like"/>
    <property type="match status" value="1"/>
</dbReference>
<evidence type="ECO:0000313" key="5">
    <source>
        <dbReference type="Proteomes" id="UP000619238"/>
    </source>
</evidence>
<evidence type="ECO:0000313" key="4">
    <source>
        <dbReference type="EMBL" id="MBC8755069.1"/>
    </source>
</evidence>